<name>A0A6C0CNN3_9ZZZZ</name>
<protein>
    <submittedName>
        <fullName evidence="1">Uncharacterized protein</fullName>
    </submittedName>
</protein>
<reference evidence="1" key="1">
    <citation type="journal article" date="2020" name="Nature">
        <title>Giant virus diversity and host interactions through global metagenomics.</title>
        <authorList>
            <person name="Schulz F."/>
            <person name="Roux S."/>
            <person name="Paez-Espino D."/>
            <person name="Jungbluth S."/>
            <person name="Walsh D.A."/>
            <person name="Denef V.J."/>
            <person name="McMahon K.D."/>
            <person name="Konstantinidis K.T."/>
            <person name="Eloe-Fadrosh E.A."/>
            <person name="Kyrpides N.C."/>
            <person name="Woyke T."/>
        </authorList>
    </citation>
    <scope>NUCLEOTIDE SEQUENCE</scope>
    <source>
        <strain evidence="1">GVMAG-M-3300021425-30</strain>
    </source>
</reference>
<organism evidence="1">
    <name type="scientific">viral metagenome</name>
    <dbReference type="NCBI Taxonomy" id="1070528"/>
    <lineage>
        <taxon>unclassified sequences</taxon>
        <taxon>metagenomes</taxon>
        <taxon>organismal metagenomes</taxon>
    </lineage>
</organism>
<sequence>MSEKMYGVVNGVYFCNTDRNAELDRRLMERNRPSAPLQPQFSQRPVSTKYALLPIVDRRAKASVPLEKYPNFSVQKVFNPGNGQSPWQGFATSIDAESVLRNQYFALQDCPQSKWMPSTNSDMYQVHAVGRQEQQTFPLLFKEERFAPFNPNTCNLGKDMFNNFTQIQVKDSNCCDKKC</sequence>
<dbReference type="EMBL" id="MN739467">
    <property type="protein sequence ID" value="QHT06208.1"/>
    <property type="molecule type" value="Genomic_DNA"/>
</dbReference>
<proteinExistence type="predicted"/>
<dbReference type="AlphaFoldDB" id="A0A6C0CNN3"/>
<evidence type="ECO:0000313" key="1">
    <source>
        <dbReference type="EMBL" id="QHT06208.1"/>
    </source>
</evidence>
<accession>A0A6C0CNN3</accession>